<feature type="region of interest" description="Disordered" evidence="1">
    <location>
        <begin position="268"/>
        <end position="307"/>
    </location>
</feature>
<proteinExistence type="predicted"/>
<feature type="compositionally biased region" description="Low complexity" evidence="1">
    <location>
        <begin position="268"/>
        <end position="286"/>
    </location>
</feature>
<dbReference type="SUPFAM" id="SSF50494">
    <property type="entry name" value="Trypsin-like serine proteases"/>
    <property type="match status" value="1"/>
</dbReference>
<dbReference type="AlphaFoldDB" id="A0ABD0SAN3"/>
<comment type="caution">
    <text evidence="2">The sequence shown here is derived from an EMBL/GenBank/DDBJ whole genome shotgun (WGS) entry which is preliminary data.</text>
</comment>
<evidence type="ECO:0000313" key="2">
    <source>
        <dbReference type="EMBL" id="KAL0811110.1"/>
    </source>
</evidence>
<dbReference type="EMBL" id="JBEDNZ010000025">
    <property type="protein sequence ID" value="KAL0811110.1"/>
    <property type="molecule type" value="Genomic_DNA"/>
</dbReference>
<protein>
    <submittedName>
        <fullName evidence="2">Uncharacterized protein</fullName>
    </submittedName>
</protein>
<gene>
    <name evidence="2" type="ORF">ABMA28_010377</name>
</gene>
<organism evidence="2 3">
    <name type="scientific">Loxostege sticticalis</name>
    <name type="common">Beet webworm moth</name>
    <dbReference type="NCBI Taxonomy" id="481309"/>
    <lineage>
        <taxon>Eukaryota</taxon>
        <taxon>Metazoa</taxon>
        <taxon>Ecdysozoa</taxon>
        <taxon>Arthropoda</taxon>
        <taxon>Hexapoda</taxon>
        <taxon>Insecta</taxon>
        <taxon>Pterygota</taxon>
        <taxon>Neoptera</taxon>
        <taxon>Endopterygota</taxon>
        <taxon>Lepidoptera</taxon>
        <taxon>Glossata</taxon>
        <taxon>Ditrysia</taxon>
        <taxon>Pyraloidea</taxon>
        <taxon>Crambidae</taxon>
        <taxon>Pyraustinae</taxon>
        <taxon>Loxostege</taxon>
    </lineage>
</organism>
<dbReference type="Proteomes" id="UP001549921">
    <property type="component" value="Unassembled WGS sequence"/>
</dbReference>
<accession>A0ABD0SAN3</accession>
<evidence type="ECO:0000313" key="3">
    <source>
        <dbReference type="Proteomes" id="UP001549921"/>
    </source>
</evidence>
<evidence type="ECO:0000256" key="1">
    <source>
        <dbReference type="SAM" id="MobiDB-lite"/>
    </source>
</evidence>
<dbReference type="InterPro" id="IPR009003">
    <property type="entry name" value="Peptidase_S1_PA"/>
</dbReference>
<name>A0ABD0SAN3_LOXSC</name>
<sequence length="307" mass="34915">MEHVDPAQCKIYYRKSGLNLRALWPTHTACGKARHGGECLWRGGTVLALKQAERWRLLGFGIFGPGCEAPARFLDYGMYHKWIRRSVERTGKPAVTRLGPNHVILRRSLANVQRYGLCDEEERKFLLYTDETTVDVGRSGGMRKVKYNMTLFASVDYSCIVFRAINFEPTDRAPRLRLKRWCAGTPRTCSGFQHLEIDFYVEVTFTGKMQFTMKAYGRKAVAIDVKRAMKYLNRYLEHPPILSQAAIDKTLMRVRPFLADIPQVATTTTTSTTTTTTTTTTTSTTTENDNIYGNKSFDHSGPPDLYL</sequence>
<reference evidence="2 3" key="1">
    <citation type="submission" date="2024-06" db="EMBL/GenBank/DDBJ databases">
        <title>A chromosome-level genome assembly of beet webworm, Loxostege sticticalis.</title>
        <authorList>
            <person name="Zhang Y."/>
        </authorList>
    </citation>
    <scope>NUCLEOTIDE SEQUENCE [LARGE SCALE GENOMIC DNA]</scope>
    <source>
        <strain evidence="2">AQ028</strain>
        <tissue evidence="2">Male pupae</tissue>
    </source>
</reference>